<organism evidence="2 3">
    <name type="scientific">Purpureocillium lilacinum</name>
    <name type="common">Paecilomyces lilacinus</name>
    <dbReference type="NCBI Taxonomy" id="33203"/>
    <lineage>
        <taxon>Eukaryota</taxon>
        <taxon>Fungi</taxon>
        <taxon>Dikarya</taxon>
        <taxon>Ascomycota</taxon>
        <taxon>Pezizomycotina</taxon>
        <taxon>Sordariomycetes</taxon>
        <taxon>Hypocreomycetidae</taxon>
        <taxon>Hypocreales</taxon>
        <taxon>Ophiocordycipitaceae</taxon>
        <taxon>Purpureocillium</taxon>
    </lineage>
</organism>
<feature type="region of interest" description="Disordered" evidence="1">
    <location>
        <begin position="1"/>
        <end position="32"/>
    </location>
</feature>
<dbReference type="AlphaFoldDB" id="A0A179HHN3"/>
<dbReference type="Proteomes" id="UP000078340">
    <property type="component" value="Unassembled WGS sequence"/>
</dbReference>
<dbReference type="EMBL" id="LSBI01000005">
    <property type="protein sequence ID" value="OAQ89544.1"/>
    <property type="molecule type" value="Genomic_DNA"/>
</dbReference>
<evidence type="ECO:0000256" key="1">
    <source>
        <dbReference type="SAM" id="MobiDB-lite"/>
    </source>
</evidence>
<protein>
    <submittedName>
        <fullName evidence="2">Uncharacterized protein</fullName>
    </submittedName>
</protein>
<evidence type="ECO:0000313" key="2">
    <source>
        <dbReference type="EMBL" id="OAQ89544.1"/>
    </source>
</evidence>
<reference evidence="2 3" key="1">
    <citation type="submission" date="2016-02" db="EMBL/GenBank/DDBJ databases">
        <title>Biosynthesis of antibiotic leucinostatins and their inhibition on Phytophthora in bio-control Purpureocillium lilacinum.</title>
        <authorList>
            <person name="Wang G."/>
            <person name="Liu Z."/>
            <person name="Lin R."/>
            <person name="Li E."/>
            <person name="Mao Z."/>
            <person name="Ling J."/>
            <person name="Yin W."/>
            <person name="Xie B."/>
        </authorList>
    </citation>
    <scope>NUCLEOTIDE SEQUENCE [LARGE SCALE GENOMIC DNA]</scope>
    <source>
        <strain evidence="2">PLFJ-1</strain>
    </source>
</reference>
<sequence>MQGDGVAQAPTEVPTSSQVEESRSHPKSHRGLAPRVLIGAPVSIESDGAGGWWCSLIVTEYAITGPDRRLLSANGGVGEKQCGTICIPQNTLQDPNSTLELRLLLHVQRRAFHESVRLFGFLEELPATARVAKQTQTNCKRCVTSKLLHASC</sequence>
<comment type="caution">
    <text evidence="2">The sequence shown here is derived from an EMBL/GenBank/DDBJ whole genome shotgun (WGS) entry which is preliminary data.</text>
</comment>
<evidence type="ECO:0000313" key="3">
    <source>
        <dbReference type="Proteomes" id="UP000078340"/>
    </source>
</evidence>
<gene>
    <name evidence="2" type="ORF">VFPFJ_05958</name>
</gene>
<proteinExistence type="predicted"/>
<accession>A0A179HHN3</accession>
<name>A0A179HHN3_PURLI</name>